<comment type="function">
    <text evidence="3">Component of the pyruvate dehydrogenase (PDH) complex, that catalyzes the overall conversion of pyruvate to acetyl-CoA and CO(2).</text>
</comment>
<evidence type="ECO:0000313" key="9">
    <source>
        <dbReference type="EMBL" id="MBD1549484.1"/>
    </source>
</evidence>
<dbReference type="SMART" id="SM00861">
    <property type="entry name" value="Transket_pyr"/>
    <property type="match status" value="1"/>
</dbReference>
<dbReference type="PANTHER" id="PTHR43825">
    <property type="entry name" value="PYRUVATE DEHYDROGENASE E1 COMPONENT"/>
    <property type="match status" value="1"/>
</dbReference>
<feature type="domain" description="Transketolase-like pyrimidine-binding" evidence="8">
    <location>
        <begin position="404"/>
        <end position="609"/>
    </location>
</feature>
<reference evidence="9" key="1">
    <citation type="submission" date="2020-05" db="EMBL/GenBank/DDBJ databases">
        <title>Identification of trans-AT polyketide cluster in two marine bacteria, producers of a novel glutaramide-containing polyketide sesbanimide D and analogs.</title>
        <authorList>
            <person name="Kacar D."/>
            <person name="Rodriguez P."/>
            <person name="Canedo L."/>
            <person name="Gonzalez E."/>
            <person name="Galan B."/>
            <person name="De La Calle F."/>
            <person name="Garcia J.L."/>
        </authorList>
    </citation>
    <scope>NUCLEOTIDE SEQUENCE</scope>
    <source>
        <strain evidence="9">PHM038</strain>
    </source>
</reference>
<dbReference type="AlphaFoldDB" id="A0A926NZX1"/>
<dbReference type="SUPFAM" id="SSF52922">
    <property type="entry name" value="TK C-terminal domain-like"/>
    <property type="match status" value="1"/>
</dbReference>
<proteinExistence type="inferred from homology"/>
<evidence type="ECO:0000256" key="7">
    <source>
        <dbReference type="PIRSR" id="PIRSR000156-1"/>
    </source>
</evidence>
<feature type="binding site" evidence="7">
    <location>
        <position position="187"/>
    </location>
    <ligand>
        <name>Mg(2+)</name>
        <dbReference type="ChEBI" id="CHEBI:18420"/>
    </ligand>
</feature>
<comment type="cofactor">
    <cofactor evidence="2">
        <name>thiamine diphosphate</name>
        <dbReference type="ChEBI" id="CHEBI:58937"/>
    </cofactor>
</comment>
<dbReference type="GO" id="GO:0004739">
    <property type="term" value="F:pyruvate dehydrogenase (acetyl-transferring) activity"/>
    <property type="evidence" value="ECO:0007669"/>
    <property type="project" value="UniProtKB-EC"/>
</dbReference>
<comment type="cofactor">
    <cofactor evidence="1 7">
        <name>Mg(2+)</name>
        <dbReference type="ChEBI" id="CHEBI:18420"/>
    </cofactor>
</comment>
<dbReference type="InterPro" id="IPR005475">
    <property type="entry name" value="Transketolase-like_Pyr-bd"/>
</dbReference>
<dbReference type="Gene3D" id="3.40.50.970">
    <property type="match status" value="2"/>
</dbReference>
<dbReference type="Gene3D" id="3.40.50.920">
    <property type="match status" value="1"/>
</dbReference>
<dbReference type="Pfam" id="PF00456">
    <property type="entry name" value="Transketolase_N"/>
    <property type="match status" value="1"/>
</dbReference>
<organism evidence="9 10">
    <name type="scientific">Roseibium aggregatum</name>
    <dbReference type="NCBI Taxonomy" id="187304"/>
    <lineage>
        <taxon>Bacteria</taxon>
        <taxon>Pseudomonadati</taxon>
        <taxon>Pseudomonadota</taxon>
        <taxon>Alphaproteobacteria</taxon>
        <taxon>Hyphomicrobiales</taxon>
        <taxon>Stappiaceae</taxon>
        <taxon>Roseibium</taxon>
    </lineage>
</organism>
<comment type="similarity">
    <text evidence="4">Belongs to the transketolase family.</text>
</comment>
<evidence type="ECO:0000256" key="6">
    <source>
        <dbReference type="ARBA" id="ARBA00051231"/>
    </source>
</evidence>
<gene>
    <name evidence="9" type="ORF">HK439_24765</name>
</gene>
<dbReference type="InterPro" id="IPR029061">
    <property type="entry name" value="THDP-binding"/>
</dbReference>
<accession>A0A926NZX1</accession>
<name>A0A926NZX1_9HYPH</name>
<dbReference type="PANTHER" id="PTHR43825:SF4">
    <property type="entry name" value="PYRUVATE DEHYDROGENASE E1 COMPONENT"/>
    <property type="match status" value="1"/>
</dbReference>
<dbReference type="PIRSF" id="PIRSF000156">
    <property type="entry name" value="Pyruvate_dh_E1"/>
    <property type="match status" value="1"/>
</dbReference>
<evidence type="ECO:0000256" key="5">
    <source>
        <dbReference type="ARBA" id="ARBA00017172"/>
    </source>
</evidence>
<feature type="binding site" evidence="7">
    <location>
        <position position="189"/>
    </location>
    <ligand>
        <name>Mg(2+)</name>
        <dbReference type="ChEBI" id="CHEBI:18420"/>
    </ligand>
</feature>
<dbReference type="InterPro" id="IPR005474">
    <property type="entry name" value="Transketolase_N"/>
</dbReference>
<dbReference type="GO" id="GO:0046872">
    <property type="term" value="F:metal ion binding"/>
    <property type="evidence" value="ECO:0007669"/>
    <property type="project" value="UniProtKB-KW"/>
</dbReference>
<dbReference type="SUPFAM" id="SSF52518">
    <property type="entry name" value="Thiamin diphosphate-binding fold (THDP-binding)"/>
    <property type="match status" value="2"/>
</dbReference>
<dbReference type="InterPro" id="IPR004660">
    <property type="entry name" value="PDH_E1"/>
</dbReference>
<evidence type="ECO:0000256" key="3">
    <source>
        <dbReference type="ARBA" id="ARBA00003157"/>
    </source>
</evidence>
<feature type="binding site" evidence="7">
    <location>
        <position position="157"/>
    </location>
    <ligand>
        <name>Mg(2+)</name>
        <dbReference type="ChEBI" id="CHEBI:18420"/>
    </ligand>
</feature>
<comment type="catalytic activity">
    <reaction evidence="6">
        <text>N(6)-[(R)-lipoyl]-L-lysyl-[protein] + pyruvate + H(+) = N(6)-[(R)-S(8)-acetyldihydrolipoyl]-L-lysyl-[protein] + CO2</text>
        <dbReference type="Rhea" id="RHEA:19189"/>
        <dbReference type="Rhea" id="RHEA-COMP:10474"/>
        <dbReference type="Rhea" id="RHEA-COMP:10478"/>
        <dbReference type="ChEBI" id="CHEBI:15361"/>
        <dbReference type="ChEBI" id="CHEBI:15378"/>
        <dbReference type="ChEBI" id="CHEBI:16526"/>
        <dbReference type="ChEBI" id="CHEBI:83099"/>
        <dbReference type="ChEBI" id="CHEBI:83111"/>
        <dbReference type="EC" id="1.2.4.1"/>
    </reaction>
</comment>
<dbReference type="InterPro" id="IPR051157">
    <property type="entry name" value="PDH/Transketolase"/>
</dbReference>
<dbReference type="Proteomes" id="UP000598467">
    <property type="component" value="Unassembled WGS sequence"/>
</dbReference>
<keyword evidence="7" id="KW-0460">Magnesium</keyword>
<comment type="caution">
    <text evidence="9">The sequence shown here is derived from an EMBL/GenBank/DDBJ whole genome shotgun (WGS) entry which is preliminary data.</text>
</comment>
<evidence type="ECO:0000256" key="1">
    <source>
        <dbReference type="ARBA" id="ARBA00001946"/>
    </source>
</evidence>
<evidence type="ECO:0000259" key="8">
    <source>
        <dbReference type="SMART" id="SM00861"/>
    </source>
</evidence>
<protein>
    <recommendedName>
        <fullName evidence="5">Pyruvate dehydrogenase E1 component</fullName>
    </recommendedName>
</protein>
<keyword evidence="7" id="KW-0479">Metal-binding</keyword>
<dbReference type="InterPro" id="IPR009014">
    <property type="entry name" value="Transketo_C/PFOR_II"/>
</dbReference>
<evidence type="ECO:0000313" key="10">
    <source>
        <dbReference type="Proteomes" id="UP000598467"/>
    </source>
</evidence>
<dbReference type="Pfam" id="PF02779">
    <property type="entry name" value="Transket_pyr"/>
    <property type="match status" value="1"/>
</dbReference>
<sequence>MEHLRMLQALEHQVLWLSTWMVHHANAIRPNRDGLKVGGHQSSSASIVSLMTALYFHALRPEDRVAVKPHASPVFHAIQYLLGRQSLDQLIKFRGFGGAQSYPSRTKDSVDVDFSTGSVGLGVAATIFASLVQDILMVRDLLPAGRRPGRMVALMGDAEFDEGNVFEAVLEGWKHDLRNCWWIVDYNRQSLDGVISDQLAPKILNLFENFGWRTKTLKYGHKLEAAKAGPAGEALLDWIDACPNQLYSALCFKGGTAWRERLKIDLSGTAGLRELLDSHDDPALGALMSNLGGHDLKTILDAFEQADDEQPTLFLAYTIKGYRLPLAGHKDNHAGQLTATQMAALRSSLGIAEGQEWEPFAGAGVSETHIRTFLNTVPFRVRKPLPAAPTVSIEPIAVPKGDELSTQEAFGKIMTALGRTSGELGDRIVTTSPDVTVSTNLSGWVNRRGLFSRSTSADIFQTEKVPSAQKWQGDARGQHFELGIAENNLFLMLSQLGLAHDFFGARLLPVGTVYDPFINRGLDALNYACYQGARFMLVATPSGITLAPEGGAHQSINTPLIGMAQDGLDYFEPAFADELAAIMEWGFVHMQAKHGGSVYLRLSTRSLEQPKRILSDEDKTAIVRGGYWLRCPDAGSKLAIAYCGAIAPEAIEAASCFAERTPGIGILAVTSPDRLYTDWLTACARRRNGDGKARAHVETLVDLLPRDAGIVTLQDGPSAALAWLGSVRRNPVHPLGVSRFGQCGDLSELYREYGIDAEAVQLAAREVVARG</sequence>
<evidence type="ECO:0000256" key="4">
    <source>
        <dbReference type="ARBA" id="ARBA00007131"/>
    </source>
</evidence>
<dbReference type="EMBL" id="JABFCZ010000040">
    <property type="protein sequence ID" value="MBD1549484.1"/>
    <property type="molecule type" value="Genomic_DNA"/>
</dbReference>
<evidence type="ECO:0000256" key="2">
    <source>
        <dbReference type="ARBA" id="ARBA00001964"/>
    </source>
</evidence>